<dbReference type="SUPFAM" id="SSF49562">
    <property type="entry name" value="C2 domain (Calcium/lipid-binding domain, CaLB)"/>
    <property type="match status" value="1"/>
</dbReference>
<dbReference type="AlphaFoldDB" id="A0AAV8UFQ8"/>
<evidence type="ECO:0000259" key="2">
    <source>
        <dbReference type="PROSITE" id="PS50004"/>
    </source>
</evidence>
<feature type="domain" description="C2" evidence="2">
    <location>
        <begin position="1"/>
        <end position="106"/>
    </location>
</feature>
<dbReference type="CDD" id="cd04051">
    <property type="entry name" value="C2_SRC2_like"/>
    <property type="match status" value="1"/>
</dbReference>
<evidence type="ECO:0000313" key="4">
    <source>
        <dbReference type="Proteomes" id="UP001159364"/>
    </source>
</evidence>
<dbReference type="Gene3D" id="2.60.40.150">
    <property type="entry name" value="C2 domain"/>
    <property type="match status" value="1"/>
</dbReference>
<evidence type="ECO:0000256" key="1">
    <source>
        <dbReference type="SAM" id="MobiDB-lite"/>
    </source>
</evidence>
<dbReference type="PROSITE" id="PS50004">
    <property type="entry name" value="C2"/>
    <property type="match status" value="1"/>
</dbReference>
<dbReference type="InterPro" id="IPR035892">
    <property type="entry name" value="C2_domain_sf"/>
</dbReference>
<reference evidence="3 4" key="1">
    <citation type="submission" date="2021-09" db="EMBL/GenBank/DDBJ databases">
        <title>Genomic insights and catalytic innovation underlie evolution of tropane alkaloids biosynthesis.</title>
        <authorList>
            <person name="Wang Y.-J."/>
            <person name="Tian T."/>
            <person name="Huang J.-P."/>
            <person name="Huang S.-X."/>
        </authorList>
    </citation>
    <scope>NUCLEOTIDE SEQUENCE [LARGE SCALE GENOMIC DNA]</scope>
    <source>
        <strain evidence="3">KIB-2018</strain>
        <tissue evidence="3">Leaf</tissue>
    </source>
</reference>
<accession>A0AAV8UFQ8</accession>
<dbReference type="Pfam" id="PF00168">
    <property type="entry name" value="C2"/>
    <property type="match status" value="1"/>
</dbReference>
<evidence type="ECO:0000313" key="3">
    <source>
        <dbReference type="EMBL" id="KAJ8900373.1"/>
    </source>
</evidence>
<dbReference type="SMART" id="SM00239">
    <property type="entry name" value="C2"/>
    <property type="match status" value="1"/>
</dbReference>
<feature type="compositionally biased region" description="Low complexity" evidence="1">
    <location>
        <begin position="147"/>
        <end position="157"/>
    </location>
</feature>
<comment type="caution">
    <text evidence="3">The sequence shown here is derived from an EMBL/GenBank/DDBJ whole genome shotgun (WGS) entry which is preliminary data.</text>
</comment>
<gene>
    <name evidence="3" type="ORF">K2173_025013</name>
</gene>
<proteinExistence type="predicted"/>
<sequence length="187" mass="21197">MQSTYHRLEVTVISCEDLKINRRPVKNNTYVIVRSGPLNSLTTKIDTEGGSYPFWNEKLVIEMPIHERFVTFEVYRKGSSGNRFVGSARMPLTDFMGRYLPEGYWSFLSYRLRDAKDGRNGIINVSVRMEPTKSWSTQRKKKMHETSSSSSSSSSSSCTSKTLAMPRGESEHGEVVTGVPVWWVNGA</sequence>
<dbReference type="InterPro" id="IPR044750">
    <property type="entry name" value="C2_SRC2/BAP"/>
</dbReference>
<dbReference type="PANTHER" id="PTHR32246">
    <property type="entry name" value="INGRESSION PROTEIN FIC1"/>
    <property type="match status" value="1"/>
</dbReference>
<dbReference type="EMBL" id="JAIWQS010000008">
    <property type="protein sequence ID" value="KAJ8900373.1"/>
    <property type="molecule type" value="Genomic_DNA"/>
</dbReference>
<name>A0AAV8UFQ8_9ROSI</name>
<organism evidence="3 4">
    <name type="scientific">Erythroxylum novogranatense</name>
    <dbReference type="NCBI Taxonomy" id="1862640"/>
    <lineage>
        <taxon>Eukaryota</taxon>
        <taxon>Viridiplantae</taxon>
        <taxon>Streptophyta</taxon>
        <taxon>Embryophyta</taxon>
        <taxon>Tracheophyta</taxon>
        <taxon>Spermatophyta</taxon>
        <taxon>Magnoliopsida</taxon>
        <taxon>eudicotyledons</taxon>
        <taxon>Gunneridae</taxon>
        <taxon>Pentapetalae</taxon>
        <taxon>rosids</taxon>
        <taxon>fabids</taxon>
        <taxon>Malpighiales</taxon>
        <taxon>Erythroxylaceae</taxon>
        <taxon>Erythroxylum</taxon>
    </lineage>
</organism>
<dbReference type="PANTHER" id="PTHR32246:SF117">
    <property type="entry name" value="C2 DOMAIN-CONTAINING PROTEIN"/>
    <property type="match status" value="1"/>
</dbReference>
<dbReference type="Proteomes" id="UP001159364">
    <property type="component" value="Linkage Group LG08"/>
</dbReference>
<dbReference type="InterPro" id="IPR000008">
    <property type="entry name" value="C2_dom"/>
</dbReference>
<feature type="region of interest" description="Disordered" evidence="1">
    <location>
        <begin position="133"/>
        <end position="173"/>
    </location>
</feature>
<dbReference type="GO" id="GO:0006952">
    <property type="term" value="P:defense response"/>
    <property type="evidence" value="ECO:0007669"/>
    <property type="project" value="InterPro"/>
</dbReference>
<protein>
    <recommendedName>
        <fullName evidence="2">C2 domain-containing protein</fullName>
    </recommendedName>
</protein>
<keyword evidence="4" id="KW-1185">Reference proteome</keyword>